<dbReference type="RefSeq" id="XP_001798547.1">
    <property type="nucleotide sequence ID" value="XM_001798495.1"/>
</dbReference>
<feature type="compositionally biased region" description="Basic and acidic residues" evidence="1">
    <location>
        <begin position="217"/>
        <end position="228"/>
    </location>
</feature>
<feature type="region of interest" description="Disordered" evidence="1">
    <location>
        <begin position="58"/>
        <end position="228"/>
    </location>
</feature>
<gene>
    <name evidence="2" type="ORF">JI435_082250</name>
</gene>
<feature type="compositionally biased region" description="Basic and acidic residues" evidence="1">
    <location>
        <begin position="136"/>
        <end position="148"/>
    </location>
</feature>
<dbReference type="PANTHER" id="PTHR39606:SF1">
    <property type="entry name" value="CELL SURFACE PROTEIN"/>
    <property type="match status" value="1"/>
</dbReference>
<feature type="compositionally biased region" description="Polar residues" evidence="1">
    <location>
        <begin position="84"/>
        <end position="102"/>
    </location>
</feature>
<proteinExistence type="predicted"/>
<evidence type="ECO:0000256" key="1">
    <source>
        <dbReference type="SAM" id="MobiDB-lite"/>
    </source>
</evidence>
<evidence type="ECO:0000313" key="2">
    <source>
        <dbReference type="EMBL" id="QRC92721.1"/>
    </source>
</evidence>
<dbReference type="Proteomes" id="UP000663193">
    <property type="component" value="Chromosome 2"/>
</dbReference>
<sequence length="228" mass="23162">MTGGLGDSIRKGVGMIHGTGEAIRGNINAAVDQAAGDKASATKNQEIAQKGVDEWDRGYRGHALGTQPAHGVGHNAPSGAAAEYQNTTSSSSNYGPHSTNAGNKLDPRFDSDMDHRGTATSSTNVGPHSTNVGNKVDPRFDSDMDHRANPGSVAGPGNAGHHTSNFANKLDPRVDSDMNHRANPASSVGIQGAGAGGVGGVGSTNAGPHASNVGNKLDPRVDSDLDGR</sequence>
<dbReference type="VEuPathDB" id="FungiDB:JI435_082250"/>
<dbReference type="PANTHER" id="PTHR39606">
    <property type="entry name" value="SURFACE PROTEIN, PUTATIVE-RELATED"/>
    <property type="match status" value="1"/>
</dbReference>
<name>A0A7U2ETY1_PHANO</name>
<dbReference type="OMA" id="PHSTNMG"/>
<feature type="compositionally biased region" description="Basic and acidic residues" evidence="1">
    <location>
        <begin position="105"/>
        <end position="117"/>
    </location>
</feature>
<dbReference type="OrthoDB" id="2590867at2759"/>
<reference evidence="3" key="1">
    <citation type="journal article" date="2021" name="BMC Genomics">
        <title>Chromosome-level genome assembly and manually-curated proteome of model necrotroph Parastagonospora nodorum Sn15 reveals a genome-wide trove of candidate effector homologs, and redundancy of virulence-related functions within an accessory chromosome.</title>
        <authorList>
            <person name="Bertazzoni S."/>
            <person name="Jones D.A.B."/>
            <person name="Phan H.T."/>
            <person name="Tan K.-C."/>
            <person name="Hane J.K."/>
        </authorList>
    </citation>
    <scope>NUCLEOTIDE SEQUENCE [LARGE SCALE GENOMIC DNA]</scope>
    <source>
        <strain evidence="3">SN15 / ATCC MYA-4574 / FGSC 10173)</strain>
    </source>
</reference>
<evidence type="ECO:0000313" key="3">
    <source>
        <dbReference type="Proteomes" id="UP000663193"/>
    </source>
</evidence>
<feature type="compositionally biased region" description="Gly residues" evidence="1">
    <location>
        <begin position="191"/>
        <end position="202"/>
    </location>
</feature>
<dbReference type="KEGG" id="pno:SNOG_08225"/>
<dbReference type="EMBL" id="CP069024">
    <property type="protein sequence ID" value="QRC92721.1"/>
    <property type="molecule type" value="Genomic_DNA"/>
</dbReference>
<dbReference type="AlphaFoldDB" id="A0A7U2ETY1"/>
<protein>
    <submittedName>
        <fullName evidence="2">Uncharacterized protein</fullName>
    </submittedName>
</protein>
<feature type="compositionally biased region" description="Basic and acidic residues" evidence="1">
    <location>
        <begin position="170"/>
        <end position="180"/>
    </location>
</feature>
<keyword evidence="3" id="KW-1185">Reference proteome</keyword>
<feature type="compositionally biased region" description="Polar residues" evidence="1">
    <location>
        <begin position="118"/>
        <end position="133"/>
    </location>
</feature>
<accession>A0A7U2ETY1</accession>
<organism evidence="2 3">
    <name type="scientific">Phaeosphaeria nodorum (strain SN15 / ATCC MYA-4574 / FGSC 10173)</name>
    <name type="common">Glume blotch fungus</name>
    <name type="synonym">Parastagonospora nodorum</name>
    <dbReference type="NCBI Taxonomy" id="321614"/>
    <lineage>
        <taxon>Eukaryota</taxon>
        <taxon>Fungi</taxon>
        <taxon>Dikarya</taxon>
        <taxon>Ascomycota</taxon>
        <taxon>Pezizomycotina</taxon>
        <taxon>Dothideomycetes</taxon>
        <taxon>Pleosporomycetidae</taxon>
        <taxon>Pleosporales</taxon>
        <taxon>Pleosporineae</taxon>
        <taxon>Phaeosphaeriaceae</taxon>
        <taxon>Parastagonospora</taxon>
    </lineage>
</organism>